<feature type="transmembrane region" description="Helical" evidence="2">
    <location>
        <begin position="81"/>
        <end position="102"/>
    </location>
</feature>
<evidence type="ECO:0000313" key="5">
    <source>
        <dbReference type="Proteomes" id="UP000642748"/>
    </source>
</evidence>
<keyword evidence="2" id="KW-0812">Transmembrane</keyword>
<organism evidence="4 5">
    <name type="scientific">Rugosimonospora africana</name>
    <dbReference type="NCBI Taxonomy" id="556532"/>
    <lineage>
        <taxon>Bacteria</taxon>
        <taxon>Bacillati</taxon>
        <taxon>Actinomycetota</taxon>
        <taxon>Actinomycetes</taxon>
        <taxon>Micromonosporales</taxon>
        <taxon>Micromonosporaceae</taxon>
        <taxon>Rugosimonospora</taxon>
    </lineage>
</organism>
<dbReference type="EMBL" id="BONZ01000017">
    <property type="protein sequence ID" value="GIH13862.1"/>
    <property type="molecule type" value="Genomic_DNA"/>
</dbReference>
<dbReference type="AlphaFoldDB" id="A0A8J3QPI9"/>
<keyword evidence="5" id="KW-1185">Reference proteome</keyword>
<feature type="compositionally biased region" description="Low complexity" evidence="1">
    <location>
        <begin position="140"/>
        <end position="156"/>
    </location>
</feature>
<feature type="domain" description="DUF1616" evidence="3">
    <location>
        <begin position="18"/>
        <end position="268"/>
    </location>
</feature>
<dbReference type="Proteomes" id="UP000642748">
    <property type="component" value="Unassembled WGS sequence"/>
</dbReference>
<sequence length="294" mass="30425">MRLAGTRWAALAVPLSAALALLAWLVTLQHAVGPARVVAGLLLVFVLPGVAATAALFPELAVPEPGRAANERPRLSRLERVVLVPTLSLAVPVIGGVLLNLVGLRLTAATWGGLGAVATLLLAGVAYLRQRGSRSPSDPFAPAGGSARPAAFPPGAAGSGRPGRPAVGMLRRLAPLAVAVALLGIAGWIGMRSATNGAQESFTALSMVPDDDPNPADQVRPVTLAVDCHESAPTRYTVKVREDAGDGHQYQLSLQPGEVWKQDLDVPTTGRVTADLFKGDGDTPYRSVFVSGLQ</sequence>
<evidence type="ECO:0000259" key="3">
    <source>
        <dbReference type="Pfam" id="PF07760"/>
    </source>
</evidence>
<evidence type="ECO:0000256" key="1">
    <source>
        <dbReference type="SAM" id="MobiDB-lite"/>
    </source>
</evidence>
<keyword evidence="2" id="KW-0472">Membrane</keyword>
<gene>
    <name evidence="4" type="ORF">Raf01_20340</name>
</gene>
<reference evidence="4" key="1">
    <citation type="submission" date="2021-01" db="EMBL/GenBank/DDBJ databases">
        <title>Whole genome shotgun sequence of Rugosimonospora africana NBRC 104875.</title>
        <authorList>
            <person name="Komaki H."/>
            <person name="Tamura T."/>
        </authorList>
    </citation>
    <scope>NUCLEOTIDE SEQUENCE</scope>
    <source>
        <strain evidence="4">NBRC 104875</strain>
    </source>
</reference>
<feature type="transmembrane region" description="Helical" evidence="2">
    <location>
        <begin position="108"/>
        <end position="128"/>
    </location>
</feature>
<feature type="transmembrane region" description="Helical" evidence="2">
    <location>
        <begin position="41"/>
        <end position="60"/>
    </location>
</feature>
<name>A0A8J3QPI9_9ACTN</name>
<keyword evidence="2" id="KW-1133">Transmembrane helix</keyword>
<proteinExistence type="predicted"/>
<feature type="transmembrane region" description="Helical" evidence="2">
    <location>
        <begin position="173"/>
        <end position="191"/>
    </location>
</feature>
<dbReference type="Pfam" id="PF07760">
    <property type="entry name" value="DUF1616"/>
    <property type="match status" value="1"/>
</dbReference>
<feature type="region of interest" description="Disordered" evidence="1">
    <location>
        <begin position="136"/>
        <end position="163"/>
    </location>
</feature>
<dbReference type="InterPro" id="IPR011674">
    <property type="entry name" value="DUF1616"/>
</dbReference>
<evidence type="ECO:0000256" key="2">
    <source>
        <dbReference type="SAM" id="Phobius"/>
    </source>
</evidence>
<comment type="caution">
    <text evidence="4">The sequence shown here is derived from an EMBL/GenBank/DDBJ whole genome shotgun (WGS) entry which is preliminary data.</text>
</comment>
<protein>
    <recommendedName>
        <fullName evidence="3">DUF1616 domain-containing protein</fullName>
    </recommendedName>
</protein>
<accession>A0A8J3QPI9</accession>
<evidence type="ECO:0000313" key="4">
    <source>
        <dbReference type="EMBL" id="GIH13862.1"/>
    </source>
</evidence>
<dbReference type="RefSeq" id="WP_203917536.1">
    <property type="nucleotide sequence ID" value="NZ_BONZ01000017.1"/>
</dbReference>